<dbReference type="HOGENOM" id="CLU_1918683_0_0_1"/>
<evidence type="ECO:0000256" key="1">
    <source>
        <dbReference type="SAM" id="MobiDB-lite"/>
    </source>
</evidence>
<organism evidence="2 3">
    <name type="scientific">Verruconis gallopava</name>
    <dbReference type="NCBI Taxonomy" id="253628"/>
    <lineage>
        <taxon>Eukaryota</taxon>
        <taxon>Fungi</taxon>
        <taxon>Dikarya</taxon>
        <taxon>Ascomycota</taxon>
        <taxon>Pezizomycotina</taxon>
        <taxon>Dothideomycetes</taxon>
        <taxon>Pleosporomycetidae</taxon>
        <taxon>Venturiales</taxon>
        <taxon>Sympoventuriaceae</taxon>
        <taxon>Verruconis</taxon>
    </lineage>
</organism>
<sequence>MDLSHLIQVRSPTKPGSERRQPSSRTRSFLATMLAQAVCPTPLCHTALDTWSLAYRPGALHQVLAQASSEERSVLEQGKESSMAKTCTAHASRMQIRRTTSSTMQDGLSVPCHIEACIGRDFSHIEDCPLHG</sequence>
<name>A0A0D1ZWZ6_9PEZI</name>
<proteinExistence type="predicted"/>
<feature type="region of interest" description="Disordered" evidence="1">
    <location>
        <begin position="1"/>
        <end position="26"/>
    </location>
</feature>
<protein>
    <submittedName>
        <fullName evidence="2">Uncharacterized protein</fullName>
    </submittedName>
</protein>
<dbReference type="Proteomes" id="UP000053259">
    <property type="component" value="Unassembled WGS sequence"/>
</dbReference>
<dbReference type="InParanoid" id="A0A0D1ZWZ6"/>
<dbReference type="RefSeq" id="XP_016208389.1">
    <property type="nucleotide sequence ID" value="XM_016363780.1"/>
</dbReference>
<dbReference type="EMBL" id="KN847648">
    <property type="protein sequence ID" value="KIV98519.1"/>
    <property type="molecule type" value="Genomic_DNA"/>
</dbReference>
<dbReference type="AlphaFoldDB" id="A0A0D1ZWZ6"/>
<reference evidence="2 3" key="1">
    <citation type="submission" date="2015-01" db="EMBL/GenBank/DDBJ databases">
        <title>The Genome Sequence of Ochroconis gallopava CBS43764.</title>
        <authorList>
            <consortium name="The Broad Institute Genomics Platform"/>
            <person name="Cuomo C."/>
            <person name="de Hoog S."/>
            <person name="Gorbushina A."/>
            <person name="Stielow B."/>
            <person name="Teixiera M."/>
            <person name="Abouelleil A."/>
            <person name="Chapman S.B."/>
            <person name="Priest M."/>
            <person name="Young S.K."/>
            <person name="Wortman J."/>
            <person name="Nusbaum C."/>
            <person name="Birren B."/>
        </authorList>
    </citation>
    <scope>NUCLEOTIDE SEQUENCE [LARGE SCALE GENOMIC DNA]</scope>
    <source>
        <strain evidence="2 3">CBS 43764</strain>
    </source>
</reference>
<evidence type="ECO:0000313" key="3">
    <source>
        <dbReference type="Proteomes" id="UP000053259"/>
    </source>
</evidence>
<dbReference type="GeneID" id="27317644"/>
<dbReference type="VEuPathDB" id="FungiDB:PV09_09671"/>
<accession>A0A0D1ZWZ6</accession>
<keyword evidence="3" id="KW-1185">Reference proteome</keyword>
<evidence type="ECO:0000313" key="2">
    <source>
        <dbReference type="EMBL" id="KIV98519.1"/>
    </source>
</evidence>
<feature type="region of interest" description="Disordered" evidence="1">
    <location>
        <begin position="77"/>
        <end position="102"/>
    </location>
</feature>
<gene>
    <name evidence="2" type="ORF">PV09_09671</name>
</gene>